<keyword evidence="2" id="KW-0805">Transcription regulation</keyword>
<evidence type="ECO:0000313" key="7">
    <source>
        <dbReference type="Proteomes" id="UP001429601"/>
    </source>
</evidence>
<evidence type="ECO:0000259" key="5">
    <source>
        <dbReference type="PROSITE" id="PS50931"/>
    </source>
</evidence>
<dbReference type="PROSITE" id="PS50931">
    <property type="entry name" value="HTH_LYSR"/>
    <property type="match status" value="1"/>
</dbReference>
<dbReference type="Gene3D" id="3.40.190.290">
    <property type="match status" value="1"/>
</dbReference>
<dbReference type="InterPro" id="IPR036390">
    <property type="entry name" value="WH_DNA-bd_sf"/>
</dbReference>
<dbReference type="PANTHER" id="PTHR30537">
    <property type="entry name" value="HTH-TYPE TRANSCRIPTIONAL REGULATOR"/>
    <property type="match status" value="1"/>
</dbReference>
<evidence type="ECO:0000256" key="4">
    <source>
        <dbReference type="ARBA" id="ARBA00023163"/>
    </source>
</evidence>
<keyword evidence="7" id="KW-1185">Reference proteome</keyword>
<dbReference type="InterPro" id="IPR036388">
    <property type="entry name" value="WH-like_DNA-bd_sf"/>
</dbReference>
<dbReference type="Proteomes" id="UP001429601">
    <property type="component" value="Unassembled WGS sequence"/>
</dbReference>
<comment type="caution">
    <text evidence="6">The sequence shown here is derived from an EMBL/GenBank/DDBJ whole genome shotgun (WGS) entry which is preliminary data.</text>
</comment>
<evidence type="ECO:0000256" key="2">
    <source>
        <dbReference type="ARBA" id="ARBA00023015"/>
    </source>
</evidence>
<keyword evidence="3" id="KW-0238">DNA-binding</keyword>
<dbReference type="EMBL" id="JAAQQR010000001">
    <property type="protein sequence ID" value="NID03274.1"/>
    <property type="molecule type" value="Genomic_DNA"/>
</dbReference>
<accession>A0ABX0PXU2</accession>
<proteinExistence type="inferred from homology"/>
<protein>
    <submittedName>
        <fullName evidence="6">LysR family transcriptional regulator</fullName>
    </submittedName>
</protein>
<name>A0ABX0PXU2_9GAMM</name>
<dbReference type="InterPro" id="IPR005119">
    <property type="entry name" value="LysR_subst-bd"/>
</dbReference>
<comment type="similarity">
    <text evidence="1">Belongs to the LysR transcriptional regulatory family.</text>
</comment>
<dbReference type="CDD" id="cd08422">
    <property type="entry name" value="PBP2_CrgA_like"/>
    <property type="match status" value="1"/>
</dbReference>
<dbReference type="InterPro" id="IPR000847">
    <property type="entry name" value="LysR_HTH_N"/>
</dbReference>
<evidence type="ECO:0000256" key="3">
    <source>
        <dbReference type="ARBA" id="ARBA00023125"/>
    </source>
</evidence>
<keyword evidence="4" id="KW-0804">Transcription</keyword>
<gene>
    <name evidence="6" type="ORF">HBF26_00135</name>
</gene>
<dbReference type="RefSeq" id="WP_167121881.1">
    <property type="nucleotide sequence ID" value="NZ_JAAQQR010000001.1"/>
</dbReference>
<dbReference type="InterPro" id="IPR058163">
    <property type="entry name" value="LysR-type_TF_proteobact-type"/>
</dbReference>
<sequence>MSFDGRLLGGVSLLAAVVEAGSFAKAAERMGMSPSGVSRSMARLEARVGIRLLDRNTRSLRLTAEGRHFYDEVMPHLEGIEIAAGRASKAAHRVEGRLRVNVDPFFSALVMAPHLPAFCQDHPDLQIEVFTREAIGDLVSDGMDVAVRFGPQPDSSLVARRLLETRILTVAAPSYLKRRGTPAKPAELAMHDCLQFRDPQTGHPFGWEFHRGRTIQPVVTRGPLLLTDVSTMIASCVAGAGVAQLMSLGIQPLLDSGTLVELFPDWPDEMFPLYAIYPSRRHPAAKVRAFLDFCVRITGDAVSEGGLRSAGAFQKGRGR</sequence>
<reference evidence="6 7" key="1">
    <citation type="journal article" date="2011" name="Curr. Microbiol.">
        <title>Luteibacter jiangsuensis sp. nov.: a methamidophos-degrading bacterium isolated from a methamidophos-manufacturing factory.</title>
        <authorList>
            <person name="Wang L."/>
            <person name="Wang G.L."/>
            <person name="Li S.P."/>
            <person name="Jiang J.D."/>
        </authorList>
    </citation>
    <scope>NUCLEOTIDE SEQUENCE [LARGE SCALE GENOMIC DNA]</scope>
    <source>
        <strain evidence="6 7">CGMCC 1.10133</strain>
    </source>
</reference>
<dbReference type="SUPFAM" id="SSF53850">
    <property type="entry name" value="Periplasmic binding protein-like II"/>
    <property type="match status" value="1"/>
</dbReference>
<dbReference type="Pfam" id="PF03466">
    <property type="entry name" value="LysR_substrate"/>
    <property type="match status" value="1"/>
</dbReference>
<feature type="domain" description="HTH lysR-type" evidence="5">
    <location>
        <begin position="14"/>
        <end position="63"/>
    </location>
</feature>
<dbReference type="PANTHER" id="PTHR30537:SF5">
    <property type="entry name" value="HTH-TYPE TRANSCRIPTIONAL ACTIVATOR TTDR-RELATED"/>
    <property type="match status" value="1"/>
</dbReference>
<evidence type="ECO:0000313" key="6">
    <source>
        <dbReference type="EMBL" id="NID03274.1"/>
    </source>
</evidence>
<dbReference type="SUPFAM" id="SSF46785">
    <property type="entry name" value="Winged helix' DNA-binding domain"/>
    <property type="match status" value="1"/>
</dbReference>
<evidence type="ECO:0000256" key="1">
    <source>
        <dbReference type="ARBA" id="ARBA00009437"/>
    </source>
</evidence>
<dbReference type="Pfam" id="PF00126">
    <property type="entry name" value="HTH_1"/>
    <property type="match status" value="1"/>
</dbReference>
<organism evidence="6 7">
    <name type="scientific">Luteibacter jiangsuensis</name>
    <dbReference type="NCBI Taxonomy" id="637577"/>
    <lineage>
        <taxon>Bacteria</taxon>
        <taxon>Pseudomonadati</taxon>
        <taxon>Pseudomonadota</taxon>
        <taxon>Gammaproteobacteria</taxon>
        <taxon>Lysobacterales</taxon>
        <taxon>Rhodanobacteraceae</taxon>
        <taxon>Luteibacter</taxon>
    </lineage>
</organism>
<dbReference type="Gene3D" id="1.10.10.10">
    <property type="entry name" value="Winged helix-like DNA-binding domain superfamily/Winged helix DNA-binding domain"/>
    <property type="match status" value="1"/>
</dbReference>